<reference evidence="1 2" key="1">
    <citation type="journal article" date="2023" name="Plants (Basel)">
        <title>Bridging the Gap: Combining Genomics and Transcriptomics Approaches to Understand Stylosanthes scabra, an Orphan Legume from the Brazilian Caatinga.</title>
        <authorList>
            <person name="Ferreira-Neto J.R.C."/>
            <person name="da Silva M.D."/>
            <person name="Binneck E."/>
            <person name="de Melo N.F."/>
            <person name="da Silva R.H."/>
            <person name="de Melo A.L.T.M."/>
            <person name="Pandolfi V."/>
            <person name="Bustamante F.O."/>
            <person name="Brasileiro-Vidal A.C."/>
            <person name="Benko-Iseppon A.M."/>
        </authorList>
    </citation>
    <scope>NUCLEOTIDE SEQUENCE [LARGE SCALE GENOMIC DNA]</scope>
    <source>
        <tissue evidence="1">Leaves</tissue>
    </source>
</reference>
<comment type="caution">
    <text evidence="1">The sequence shown here is derived from an EMBL/GenBank/DDBJ whole genome shotgun (WGS) entry which is preliminary data.</text>
</comment>
<name>A0ABU6VW18_9FABA</name>
<accession>A0ABU6VW18</accession>
<proteinExistence type="predicted"/>
<evidence type="ECO:0000313" key="1">
    <source>
        <dbReference type="EMBL" id="MED6177369.1"/>
    </source>
</evidence>
<organism evidence="1 2">
    <name type="scientific">Stylosanthes scabra</name>
    <dbReference type="NCBI Taxonomy" id="79078"/>
    <lineage>
        <taxon>Eukaryota</taxon>
        <taxon>Viridiplantae</taxon>
        <taxon>Streptophyta</taxon>
        <taxon>Embryophyta</taxon>
        <taxon>Tracheophyta</taxon>
        <taxon>Spermatophyta</taxon>
        <taxon>Magnoliopsida</taxon>
        <taxon>eudicotyledons</taxon>
        <taxon>Gunneridae</taxon>
        <taxon>Pentapetalae</taxon>
        <taxon>rosids</taxon>
        <taxon>fabids</taxon>
        <taxon>Fabales</taxon>
        <taxon>Fabaceae</taxon>
        <taxon>Papilionoideae</taxon>
        <taxon>50 kb inversion clade</taxon>
        <taxon>dalbergioids sensu lato</taxon>
        <taxon>Dalbergieae</taxon>
        <taxon>Pterocarpus clade</taxon>
        <taxon>Stylosanthes</taxon>
    </lineage>
</organism>
<keyword evidence="2" id="KW-1185">Reference proteome</keyword>
<gene>
    <name evidence="1" type="ORF">PIB30_097494</name>
</gene>
<sequence>MSVRRRVVFGEVAVVGDRGEKEIEEREWECTGSRRKREFEGFGGVFTHRCSLCKDMPYLGCWAWRRVGVPAHMRSIGRICVENRGVFGLGVEWVKCVDTFGWEYEMKCGVWVSHAYATLRICVGVSLVCKKMDWARLVAREVGVMGGTHMRGGHAYAWGARAWFTRFRLSCYVLPRLYLS</sequence>
<dbReference type="Proteomes" id="UP001341840">
    <property type="component" value="Unassembled WGS sequence"/>
</dbReference>
<evidence type="ECO:0000313" key="2">
    <source>
        <dbReference type="Proteomes" id="UP001341840"/>
    </source>
</evidence>
<protein>
    <submittedName>
        <fullName evidence="1">Uncharacterized protein</fullName>
    </submittedName>
</protein>
<dbReference type="EMBL" id="JASCZI010153437">
    <property type="protein sequence ID" value="MED6177369.1"/>
    <property type="molecule type" value="Genomic_DNA"/>
</dbReference>